<protein>
    <submittedName>
        <fullName evidence="1">Uncharacterized protein</fullName>
    </submittedName>
</protein>
<evidence type="ECO:0000313" key="1">
    <source>
        <dbReference type="EMBL" id="MDH5921079.1"/>
    </source>
</evidence>
<dbReference type="RefSeq" id="WP_280533839.1">
    <property type="nucleotide sequence ID" value="NZ_JAKMYX010000023.1"/>
</dbReference>
<gene>
    <name evidence="1" type="ORF">L8R85_08585</name>
</gene>
<dbReference type="AlphaFoldDB" id="A0AA43FW53"/>
<dbReference type="EMBL" id="JAKMYX010000023">
    <property type="protein sequence ID" value="MDH5921079.1"/>
    <property type="molecule type" value="Genomic_DNA"/>
</dbReference>
<organism evidence="1 2">
    <name type="scientific">Vibrio splendidus</name>
    <dbReference type="NCBI Taxonomy" id="29497"/>
    <lineage>
        <taxon>Bacteria</taxon>
        <taxon>Pseudomonadati</taxon>
        <taxon>Pseudomonadota</taxon>
        <taxon>Gammaproteobacteria</taxon>
        <taxon>Vibrionales</taxon>
        <taxon>Vibrionaceae</taxon>
        <taxon>Vibrio</taxon>
    </lineage>
</organism>
<comment type="caution">
    <text evidence="1">The sequence shown here is derived from an EMBL/GenBank/DDBJ whole genome shotgun (WGS) entry which is preliminary data.</text>
</comment>
<accession>A0AA43FW53</accession>
<proteinExistence type="predicted"/>
<sequence length="236" mass="26729">MLINLPKDKAFAEVDAVGVALAQYQGEQNHIAILFHSGEGVMLLHVGDHKQNLLEAPSSKYTWLDLGEDFHPIRKQVILAHIQHIALENKDTEIRYGLDHAIYCLDPETGKLNSNYDSSIGFTCATFVVEVFLSCGVKLIDWDSWPSADEVHTSFQQKVYDYLEYLHSQNPERVTIDYLKAQQGNIGKSRFLPQEIAASIHSSEPSKKEDIEDNASSIHVQLTDHTRQYYSQRQSA</sequence>
<reference evidence="1" key="1">
    <citation type="submission" date="2022-01" db="EMBL/GenBank/DDBJ databases">
        <title>Vibrio aestuarianus Clade A and Clade B isolates are associated with Pacific oyster (Crassostrea gigas) disease outbreaks across Ireland.</title>
        <authorList>
            <person name="Coyle N."/>
            <person name="O'Toole C."/>
            <person name="Thomas J.C.L."/>
            <person name="Ryder D."/>
            <person name="Cheslett D."/>
            <person name="Feist S."/>
            <person name="Bean T."/>
            <person name="Joseph A."/>
            <person name="Waina A."/>
            <person name="Feil E."/>
            <person name="Verner-Jeffreys D.W."/>
        </authorList>
    </citation>
    <scope>NUCLEOTIDE SEQUENCE</scope>
    <source>
        <strain evidence="1">S/17/14 A</strain>
    </source>
</reference>
<name>A0AA43FW53_VIBSP</name>
<evidence type="ECO:0000313" key="2">
    <source>
        <dbReference type="Proteomes" id="UP001159663"/>
    </source>
</evidence>
<dbReference type="Proteomes" id="UP001159663">
    <property type="component" value="Unassembled WGS sequence"/>
</dbReference>